<evidence type="ECO:0000313" key="16">
    <source>
        <dbReference type="Proteomes" id="UP000288216"/>
    </source>
</evidence>
<dbReference type="InterPro" id="IPR056737">
    <property type="entry name" value="Beta-prop_ATRN-MKLN-like"/>
</dbReference>
<keyword evidence="8" id="KW-0966">Cell projection</keyword>
<evidence type="ECO:0000256" key="6">
    <source>
        <dbReference type="ARBA" id="ARBA00022990"/>
    </source>
</evidence>
<evidence type="ECO:0000313" key="15">
    <source>
        <dbReference type="EMBL" id="GCB74648.1"/>
    </source>
</evidence>
<dbReference type="Proteomes" id="UP000288216">
    <property type="component" value="Unassembled WGS sequence"/>
</dbReference>
<evidence type="ECO:0000256" key="7">
    <source>
        <dbReference type="ARBA" id="ARBA00023018"/>
    </source>
</evidence>
<comment type="caution">
    <text evidence="15">The sequence shown here is derived from an EMBL/GenBank/DDBJ whole genome shotgun (WGS) entry which is preliminary data.</text>
</comment>
<protein>
    <recommendedName>
        <fullName evidence="12">Muskelin</fullName>
    </recommendedName>
</protein>
<dbReference type="Pfam" id="PF24981">
    <property type="entry name" value="Beta-prop_ATRN-LZTR1"/>
    <property type="match status" value="1"/>
</dbReference>
<keyword evidence="4" id="KW-0963">Cytoplasm</keyword>
<dbReference type="InterPro" id="IPR052456">
    <property type="entry name" value="CTLH_complex_component"/>
</dbReference>
<comment type="subunit">
    <text evidence="11">Homodimer; may form higher oligomers. Identified in the CTLH complex that contains GID4, RANBP9 and/or RANBP10, MKLN1, MAEA, RMND5A (or alternatively its paralog RMND5B), GID8, ARMC8, WDR26 and YPEL5. Within this complex, MAEA, RMND5A (or alternatively its paralog RMND5B), GID8, WDR26, and RANBP9 and/or RANBP10 form the catalytic core, while GID4, MKLN1, ARMC8 and YPEL5 have ancillary roles. Interacts with RANBP9. Part of a complex consisting of RANBP9, MKLN1 and GID8. Interacts with GABRA1. Interacts with the C-terminal tail of PTGER3.</text>
</comment>
<evidence type="ECO:0000256" key="1">
    <source>
        <dbReference type="ARBA" id="ARBA00004466"/>
    </source>
</evidence>
<dbReference type="AlphaFoldDB" id="A0A401PNG4"/>
<evidence type="ECO:0000256" key="3">
    <source>
        <dbReference type="ARBA" id="ARBA00022441"/>
    </source>
</evidence>
<dbReference type="OMA" id="NKQDYKH"/>
<dbReference type="SUPFAM" id="SSF49785">
    <property type="entry name" value="Galactose-binding domain-like"/>
    <property type="match status" value="1"/>
</dbReference>
<dbReference type="InterPro" id="IPR006594">
    <property type="entry name" value="LisH"/>
</dbReference>
<dbReference type="EMBL" id="BFAA01001051">
    <property type="protein sequence ID" value="GCB74648.1"/>
    <property type="molecule type" value="Genomic_DNA"/>
</dbReference>
<feature type="domain" description="Muskelin N-terminal" evidence="13">
    <location>
        <begin position="162"/>
        <end position="335"/>
    </location>
</feature>
<keyword evidence="3" id="KW-0880">Kelch repeat</keyword>
<dbReference type="InterPro" id="IPR008979">
    <property type="entry name" value="Galactose-bd-like_sf"/>
</dbReference>
<keyword evidence="6" id="KW-0007">Acetylation</keyword>
<organism evidence="15 16">
    <name type="scientific">Scyliorhinus torazame</name>
    <name type="common">Cloudy catshark</name>
    <name type="synonym">Catulus torazame</name>
    <dbReference type="NCBI Taxonomy" id="75743"/>
    <lineage>
        <taxon>Eukaryota</taxon>
        <taxon>Metazoa</taxon>
        <taxon>Chordata</taxon>
        <taxon>Craniata</taxon>
        <taxon>Vertebrata</taxon>
        <taxon>Chondrichthyes</taxon>
        <taxon>Elasmobranchii</taxon>
        <taxon>Galeomorphii</taxon>
        <taxon>Galeoidea</taxon>
        <taxon>Carcharhiniformes</taxon>
        <taxon>Scyliorhinidae</taxon>
        <taxon>Scyliorhinus</taxon>
    </lineage>
</organism>
<evidence type="ECO:0000256" key="5">
    <source>
        <dbReference type="ARBA" id="ARBA00022737"/>
    </source>
</evidence>
<name>A0A401PNG4_SCYTO</name>
<dbReference type="Pfam" id="PF01344">
    <property type="entry name" value="Kelch_1"/>
    <property type="match status" value="1"/>
</dbReference>
<dbReference type="SUPFAM" id="SSF117281">
    <property type="entry name" value="Kelch motif"/>
    <property type="match status" value="1"/>
</dbReference>
<dbReference type="PROSITE" id="PS50896">
    <property type="entry name" value="LISH"/>
    <property type="match status" value="1"/>
</dbReference>
<comment type="function">
    <text evidence="10">Component of the CTLH E3 ubiquitin-protein ligase complex that selectively accepts ubiquitin from UBE2H and mediates ubiquitination and subsequent proteasomal degradation of the transcription factor HBP1. Required for internalization of the GABA receptor GABRA1 from the cell membrane via endosomes and subsequent GABRA1 degradation. Acts as a mediator of cell spreading and cytoskeletal responses to the extracellular matrix component THBS1.</text>
</comment>
<evidence type="ECO:0000256" key="4">
    <source>
        <dbReference type="ARBA" id="ARBA00022490"/>
    </source>
</evidence>
<dbReference type="GO" id="GO:0001726">
    <property type="term" value="C:ruffle"/>
    <property type="evidence" value="ECO:0007669"/>
    <property type="project" value="UniProtKB-SubCell"/>
</dbReference>
<dbReference type="Pfam" id="PF06588">
    <property type="entry name" value="Muskelin_N"/>
    <property type="match status" value="1"/>
</dbReference>
<dbReference type="Gene3D" id="2.60.120.260">
    <property type="entry name" value="Galactose-binding domain-like"/>
    <property type="match status" value="1"/>
</dbReference>
<dbReference type="FunFam" id="2.120.10.80:FF:000018">
    <property type="entry name" value="Muskelin 1"/>
    <property type="match status" value="1"/>
</dbReference>
<dbReference type="SMART" id="SM00667">
    <property type="entry name" value="LisH"/>
    <property type="match status" value="1"/>
</dbReference>
<dbReference type="FunFam" id="2.120.10.80:FF:000035">
    <property type="entry name" value="Muskelin 1"/>
    <property type="match status" value="1"/>
</dbReference>
<dbReference type="Gene3D" id="2.120.10.80">
    <property type="entry name" value="Kelch-type beta propeller"/>
    <property type="match status" value="2"/>
</dbReference>
<keyword evidence="16" id="KW-1185">Reference proteome</keyword>
<evidence type="ECO:0000259" key="13">
    <source>
        <dbReference type="Pfam" id="PF06588"/>
    </source>
</evidence>
<evidence type="ECO:0000256" key="9">
    <source>
        <dbReference type="ARBA" id="ARBA00034110"/>
    </source>
</evidence>
<dbReference type="OrthoDB" id="10052615at2759"/>
<dbReference type="STRING" id="75743.A0A401PNG4"/>
<proteinExistence type="predicted"/>
<sequence>MDMGEIGYMYVGEIGYMDMGEIGYMCVGEIGYMDMGYMYVGEIGYMYMGEIGYMYVGEIGYMYMGEIGYMYVGEIGYMYVGEIGYMYVGEIGYMYVGEIGYMDMGYMYVGEIGYMYVGEIGYMSVGEIGYMYVGEIGYMDLGEIGYMSVGEIGYMYVGEIGNILVDKPHDQSSRWSSESNYPPQYLILKLERPAIVQSITFGKYEKTHVCNLKKFKVYGGMSEENMTELLSSGLKNDYNKETFTLKHKIDDQMFPCRFIKIVPLMSWGPSFNFSIWYVELHGIDEPDIVQPCLNWYSKYREQEAIRLCLKHFRQHNYTEAFESLQKKTKIALEHPMLTELHDKLVLKGDFDACEGLIEKAVTDGLFNQYISQQEYKPRWTQIIPQSSKGDGDDNRPGMRGGHQMVIDVQTETVYLFGGWDGTQDLADFWAYSVKENQWTCISRDTEKESGPSARSCHKMCIDTTRRQIYTLGRYLDSSVRNSKSLKSDFYRYDIDTNKWTLLSEDTATDGGPKLVFDHQMCMDSEKHMIYTFGGRILTCNGNVDDTRANEPQFSGLFAYHCLSNTWKLLREDSCNAGPEDVQSRIGHCMLFHTKNRCLYVFGGQRSKTYLNDFFSYDVDSDHVEIISDGTKKDSVPMTGFTQRATIDPELNEIHVLSGLSKDKDKREENVRNSFWIYDIARNNWSCVYKNDQSLKDNLNKSIQEEEPCPRFAHQLVYDDMHKVHYLFGGNPGKSCSPKMRLDDFWSLKLCRPSKDYLLRHCRYLIRRHRFEEKARAEPLSALKYLQNDLYVTVDHSDPEETKEVCWNIILHLTRPQRITGGNLFFKWNCLVLILGFIE</sequence>
<keyword evidence="5" id="KW-0677">Repeat</keyword>
<evidence type="ECO:0000256" key="10">
    <source>
        <dbReference type="ARBA" id="ARBA00058549"/>
    </source>
</evidence>
<dbReference type="GO" id="GO:0098794">
    <property type="term" value="C:postsynapse"/>
    <property type="evidence" value="ECO:0007669"/>
    <property type="project" value="UniProtKB-SubCell"/>
</dbReference>
<comment type="subcellular location">
    <subcellularLocation>
        <location evidence="1">Cell projection</location>
        <location evidence="1">Ruffle</location>
    </subcellularLocation>
    <subcellularLocation>
        <location evidence="2">Cytoplasm</location>
        <location evidence="2">Cell cortex</location>
    </subcellularLocation>
    <subcellularLocation>
        <location evidence="9">Postsynapse</location>
    </subcellularLocation>
</comment>
<evidence type="ECO:0000256" key="2">
    <source>
        <dbReference type="ARBA" id="ARBA00004544"/>
    </source>
</evidence>
<dbReference type="GO" id="GO:0005938">
    <property type="term" value="C:cell cortex"/>
    <property type="evidence" value="ECO:0007669"/>
    <property type="project" value="UniProtKB-SubCell"/>
</dbReference>
<dbReference type="PANTHER" id="PTHR15526:SF5">
    <property type="entry name" value="MUSKELIN"/>
    <property type="match status" value="1"/>
</dbReference>
<evidence type="ECO:0000259" key="14">
    <source>
        <dbReference type="Pfam" id="PF24981"/>
    </source>
</evidence>
<feature type="domain" description="Attractin/MKLN-like beta-propeller" evidence="14">
    <location>
        <begin position="483"/>
        <end position="690"/>
    </location>
</feature>
<dbReference type="InterPro" id="IPR010565">
    <property type="entry name" value="Muskelin_N"/>
</dbReference>
<evidence type="ECO:0000256" key="8">
    <source>
        <dbReference type="ARBA" id="ARBA00023273"/>
    </source>
</evidence>
<dbReference type="GO" id="GO:0042802">
    <property type="term" value="F:identical protein binding"/>
    <property type="evidence" value="ECO:0007669"/>
    <property type="project" value="UniProtKB-ARBA"/>
</dbReference>
<evidence type="ECO:0000256" key="12">
    <source>
        <dbReference type="ARBA" id="ARBA00071521"/>
    </source>
</evidence>
<dbReference type="PANTHER" id="PTHR15526">
    <property type="entry name" value="MUSKELIN"/>
    <property type="match status" value="1"/>
</dbReference>
<dbReference type="InterPro" id="IPR015915">
    <property type="entry name" value="Kelch-typ_b-propeller"/>
</dbReference>
<keyword evidence="7" id="KW-0770">Synapse</keyword>
<evidence type="ECO:0000256" key="11">
    <source>
        <dbReference type="ARBA" id="ARBA00065239"/>
    </source>
</evidence>
<accession>A0A401PNG4</accession>
<dbReference type="FunFam" id="2.60.120.260:FF:000066">
    <property type="entry name" value="Muskelin 1"/>
    <property type="match status" value="1"/>
</dbReference>
<reference evidence="15 16" key="1">
    <citation type="journal article" date="2018" name="Nat. Ecol. Evol.">
        <title>Shark genomes provide insights into elasmobranch evolution and the origin of vertebrates.</title>
        <authorList>
            <person name="Hara Y"/>
            <person name="Yamaguchi K"/>
            <person name="Onimaru K"/>
            <person name="Kadota M"/>
            <person name="Koyanagi M"/>
            <person name="Keeley SD"/>
            <person name="Tatsumi K"/>
            <person name="Tanaka K"/>
            <person name="Motone F"/>
            <person name="Kageyama Y"/>
            <person name="Nozu R"/>
            <person name="Adachi N"/>
            <person name="Nishimura O"/>
            <person name="Nakagawa R"/>
            <person name="Tanegashima C"/>
            <person name="Kiyatake I"/>
            <person name="Matsumoto R"/>
            <person name="Murakumo K"/>
            <person name="Nishida K"/>
            <person name="Terakita A"/>
            <person name="Kuratani S"/>
            <person name="Sato K"/>
            <person name="Hyodo S Kuraku.S."/>
        </authorList>
    </citation>
    <scope>NUCLEOTIDE SEQUENCE [LARGE SCALE GENOMIC DNA]</scope>
</reference>
<gene>
    <name evidence="15" type="ORF">scyTo_0003739</name>
</gene>
<dbReference type="InterPro" id="IPR006652">
    <property type="entry name" value="Kelch_1"/>
</dbReference>